<feature type="region of interest" description="Disordered" evidence="1">
    <location>
        <begin position="1849"/>
        <end position="1894"/>
    </location>
</feature>
<feature type="region of interest" description="Disordered" evidence="1">
    <location>
        <begin position="329"/>
        <end position="384"/>
    </location>
</feature>
<name>A0A388LR79_CHABU</name>
<comment type="caution">
    <text evidence="3">The sequence shown here is derived from an EMBL/GenBank/DDBJ whole genome shotgun (WGS) entry which is preliminary data.</text>
</comment>
<proteinExistence type="predicted"/>
<evidence type="ECO:0000313" key="3">
    <source>
        <dbReference type="EMBL" id="GBG84769.1"/>
    </source>
</evidence>
<keyword evidence="4" id="KW-1185">Reference proteome</keyword>
<sequence>MGTIMGHSNLKMQDDSRSRAGYGRKLNWHLNRSWTGRSGDCASLVLINFCCYVRCFMVTMPILLLLLRFVHVSPSGTAEARVLPLSLSRPYNLSAVTVTTSPSPVDEDGPGKVLRYRKCSWWRWKRWGNQCSEFSHRRSRCYPSQNSSGIELATSWSQVDARHLQNQPDPDPNRIMLASDRTHRPNPLNNFKDYNGGWDITNVDYLASVGFTGAPGIGLAVGWVLYGAVQMIRWYIQYRSSSRESATKVKEEETKKEGDGAPQLQQLQQPEDHTVKAEIGGVTRDSETSEKEAGELQIGEALTAGQGGGLQSPKATKGVEEIEEYGKLVVRDPEQVQPQLQEQTGAEAEEIGAPQRQTELSGQQTARGVSRESEEPQGAQTTKEVHGLRHLGDEAAKSVHQLHQLGEQTARGVAELQQFAERVAKSLQGLLHLGQQTAQIAQPTKQQSTEHTADFLELQQLGNQAAESVLQLQQLREKTVQGVQGLQKFAEKAVKGLQGMLFLREPTTHGHGHRQGIEQLGRDQATSSGVQHLKQQQQQLEEEECVTAKGGHEAQRLAPQTVSLEIPKELLKLGEKAAQGLAQLTQQEDERVRGNVIQLPDQAAKSAKSIERVQQLGQQTANEFQELREQAAKAEGLLKMSQHAVQGLQRFEQLGEKTGKGVANQRLQQLAADSESVKQGIVELGEEATQGLQRFEQSGGVQGIQQQLEEQTANGFQEIREQAANAEGLLKMQQHAVQGLQLFEQLDEKTGKGVANQRLQQLAADSKSVQQGLVQLGEDATQGLQRFEQSGGVQGIQQSGIEAAKSVQQLRQLGGTMTTKGFGELKEFSPKVGSTDGPHGHLQLVVASKLAAQDYPHLLEQVRDQTLKRTEELPFPTLEGQIAKSIQQLQQLGAQRTKGYQELLDLDFGQVAVRIKEPDQLPQLGTLAEKRLQRLEQLGEHAVQEVQDLKSVSRQTGMPVQQLQQLVEKTANGLQGAWGFGEQLSNIGDPQQLLQLGTRAEERLQRLEQLVEQKLQGVQELQSVGEQAGKSVQQLQQLGEKATNGIQDLHQFPQHIVKQGLKGLQQVGEQTVRGIQRLQSIRERAGESVKHLQQLGEEAAKGFHDLREFGKQVTDIKERQQFLPLGVLAEQGLEGLEQLGEQTVKGVQELKSLAHQAGESVQQLQQLGEKTTSRFQGLQEFGEQVVSVKECKGKILELGAQAEHGLEGLEQFGEQTVKGVQELQSIGGEVGKSVQELQQLREEARKGLQDLRALGQQVANVKNIKDPKQLVQLGAQAKEGLERAEHLREQTVKGVKEVKSLGDQAGKAVGRLRELGEKIRKGLRQLRVPMLCEAEPWQEHSKEQHQLVEEPSRKKGPSMLQNLQLQASKGAQLLNSLRLRVARPMSKGVERLRKMGQSVWNRLPLGKIGRFVWSQATHLRQFAGKAGARFQQVQKLKEKAESRFQVLAKLREGVTNAPQRLQELRQQAAKGYRELRSLYRPGLFELILAVMVACFVAAIVSSVLMFYGQSEFNDAMLGGVDVGVNKTYEALDYVDSAGRLLEKAENYPFVPSLLGANLVSAQMSLQNKSEKVRQTVGNAKSEAGKIQQLITRIFVAAASLLLVPLALMGVSLGGRLEKLLPVATSAGSAGVFIGFIFFAMSLIAHNTTGDTCKAMEEFAANPSAESSLKDLIPCIDTKSADATLTDTRRVLHTAVDEVNANLWRLQARIPSSGVPIKLCNPVGPPPDFLQQPNGTCGPDALDFFHVHVSSPTCVSFLAYNKTLCDPALANISSLVTNLTGLYPSLENASKCGFVATAAREISEQQCPQMVKASKNEWVSFLVFSLSQMILVVLSNRLMNQLKAKRMEQAEQDKAVDVGPLESIEVRGGSAEGHIGPTGQAAPAVATDAQVPDRS</sequence>
<dbReference type="PANTHER" id="PTHR31414">
    <property type="entry name" value="TRANSMEMBRANE PROTEIN DDB_G0292058"/>
    <property type="match status" value="1"/>
</dbReference>
<dbReference type="STRING" id="69332.A0A388LR79"/>
<gene>
    <name evidence="3" type="ORF">CBR_g39146</name>
</gene>
<feature type="region of interest" description="Disordered" evidence="1">
    <location>
        <begin position="243"/>
        <end position="274"/>
    </location>
</feature>
<keyword evidence="2" id="KW-1133">Transmembrane helix</keyword>
<evidence type="ECO:0000256" key="1">
    <source>
        <dbReference type="SAM" id="MobiDB-lite"/>
    </source>
</evidence>
<feature type="compositionally biased region" description="Polar residues" evidence="1">
    <location>
        <begin position="355"/>
        <end position="367"/>
    </location>
</feature>
<feature type="transmembrane region" description="Helical" evidence="2">
    <location>
        <begin position="1619"/>
        <end position="1643"/>
    </location>
</feature>
<dbReference type="EMBL" id="BFEA01000490">
    <property type="protein sequence ID" value="GBG84769.1"/>
    <property type="molecule type" value="Genomic_DNA"/>
</dbReference>
<dbReference type="OrthoDB" id="1922814at2759"/>
<keyword evidence="2" id="KW-0812">Transmembrane</keyword>
<dbReference type="Proteomes" id="UP000265515">
    <property type="component" value="Unassembled WGS sequence"/>
</dbReference>
<accession>A0A388LR79</accession>
<protein>
    <submittedName>
        <fullName evidence="3">Uncharacterized protein</fullName>
    </submittedName>
</protein>
<feature type="transmembrane region" description="Helical" evidence="2">
    <location>
        <begin position="1817"/>
        <end position="1838"/>
    </location>
</feature>
<evidence type="ECO:0000313" key="4">
    <source>
        <dbReference type="Proteomes" id="UP000265515"/>
    </source>
</evidence>
<dbReference type="Gramene" id="GBG84769">
    <property type="protein sequence ID" value="GBG84769"/>
    <property type="gene ID" value="CBR_g39146"/>
</dbReference>
<reference evidence="3 4" key="1">
    <citation type="journal article" date="2018" name="Cell">
        <title>The Chara Genome: Secondary Complexity and Implications for Plant Terrestrialization.</title>
        <authorList>
            <person name="Nishiyama T."/>
            <person name="Sakayama H."/>
            <person name="Vries J.D."/>
            <person name="Buschmann H."/>
            <person name="Saint-Marcoux D."/>
            <person name="Ullrich K.K."/>
            <person name="Haas F.B."/>
            <person name="Vanderstraeten L."/>
            <person name="Becker D."/>
            <person name="Lang D."/>
            <person name="Vosolsobe S."/>
            <person name="Rombauts S."/>
            <person name="Wilhelmsson P.K.I."/>
            <person name="Janitza P."/>
            <person name="Kern R."/>
            <person name="Heyl A."/>
            <person name="Rumpler F."/>
            <person name="Villalobos L.I.A.C."/>
            <person name="Clay J.M."/>
            <person name="Skokan R."/>
            <person name="Toyoda A."/>
            <person name="Suzuki Y."/>
            <person name="Kagoshima H."/>
            <person name="Schijlen E."/>
            <person name="Tajeshwar N."/>
            <person name="Catarino B."/>
            <person name="Hetherington A.J."/>
            <person name="Saltykova A."/>
            <person name="Bonnot C."/>
            <person name="Breuninger H."/>
            <person name="Symeonidi A."/>
            <person name="Radhakrishnan G.V."/>
            <person name="Van Nieuwerburgh F."/>
            <person name="Deforce D."/>
            <person name="Chang C."/>
            <person name="Karol K.G."/>
            <person name="Hedrich R."/>
            <person name="Ulvskov P."/>
            <person name="Glockner G."/>
            <person name="Delwiche C.F."/>
            <person name="Petrasek J."/>
            <person name="Van de Peer Y."/>
            <person name="Friml J."/>
            <person name="Beilby M."/>
            <person name="Dolan L."/>
            <person name="Kohara Y."/>
            <person name="Sugano S."/>
            <person name="Fujiyama A."/>
            <person name="Delaux P.-M."/>
            <person name="Quint M."/>
            <person name="TheiBen G."/>
            <person name="Hagemann M."/>
            <person name="Harholt J."/>
            <person name="Dunand C."/>
            <person name="Zachgo S."/>
            <person name="Langdale J."/>
            <person name="Maumus F."/>
            <person name="Straeten D.V.D."/>
            <person name="Gould S.B."/>
            <person name="Rensing S.A."/>
        </authorList>
    </citation>
    <scope>NUCLEOTIDE SEQUENCE [LARGE SCALE GENOMIC DNA]</scope>
    <source>
        <strain evidence="3 4">S276</strain>
    </source>
</reference>
<keyword evidence="2" id="KW-0472">Membrane</keyword>
<dbReference type="InterPro" id="IPR040283">
    <property type="entry name" value="DDB_G0292058-like"/>
</dbReference>
<feature type="transmembrane region" description="Helical" evidence="2">
    <location>
        <begin position="1589"/>
        <end position="1607"/>
    </location>
</feature>
<dbReference type="PANTHER" id="PTHR31414:SF18">
    <property type="entry name" value="TRANSMEMBRANE PROTEIN-RELATED"/>
    <property type="match status" value="1"/>
</dbReference>
<feature type="transmembrane region" description="Helical" evidence="2">
    <location>
        <begin position="205"/>
        <end position="229"/>
    </location>
</feature>
<dbReference type="GO" id="GO:0016020">
    <property type="term" value="C:membrane"/>
    <property type="evidence" value="ECO:0007669"/>
    <property type="project" value="TreeGrafter"/>
</dbReference>
<feature type="compositionally biased region" description="Basic and acidic residues" evidence="1">
    <location>
        <begin position="243"/>
        <end position="259"/>
    </location>
</feature>
<feature type="transmembrane region" description="Helical" evidence="2">
    <location>
        <begin position="1483"/>
        <end position="1507"/>
    </location>
</feature>
<feature type="transmembrane region" description="Helical" evidence="2">
    <location>
        <begin position="41"/>
        <end position="67"/>
    </location>
</feature>
<organism evidence="3 4">
    <name type="scientific">Chara braunii</name>
    <name type="common">Braun's stonewort</name>
    <dbReference type="NCBI Taxonomy" id="69332"/>
    <lineage>
        <taxon>Eukaryota</taxon>
        <taxon>Viridiplantae</taxon>
        <taxon>Streptophyta</taxon>
        <taxon>Charophyceae</taxon>
        <taxon>Charales</taxon>
        <taxon>Characeae</taxon>
        <taxon>Chara</taxon>
    </lineage>
</organism>
<evidence type="ECO:0000256" key="2">
    <source>
        <dbReference type="SAM" id="Phobius"/>
    </source>
</evidence>